<accession>A0A1S5QMF8</accession>
<organism evidence="1">
    <name type="scientific">Pyricularia oryzae</name>
    <name type="common">Rice blast fungus</name>
    <name type="synonym">Magnaporthe oryzae</name>
    <dbReference type="NCBI Taxonomy" id="318829"/>
    <lineage>
        <taxon>Eukaryota</taxon>
        <taxon>Fungi</taxon>
        <taxon>Dikarya</taxon>
        <taxon>Ascomycota</taxon>
        <taxon>Pezizomycotina</taxon>
        <taxon>Sordariomycetes</taxon>
        <taxon>Sordariomycetidae</taxon>
        <taxon>Magnaporthales</taxon>
        <taxon>Pyriculariaceae</taxon>
        <taxon>Pyricularia</taxon>
    </lineage>
</organism>
<reference evidence="1" key="1">
    <citation type="submission" date="2015-08" db="EMBL/GenBank/DDBJ databases">
        <title>The loss of aviulence in AVR-Pita1 gene is dependent on point mutation in Magnaporthe oryzae isolates in the United States.</title>
        <authorList>
            <person name="Park S.-Y."/>
            <person name="Kang S."/>
            <person name="Correll J."/>
            <person name="Lee Y.-H."/>
            <person name="Khang C.H."/>
        </authorList>
    </citation>
    <scope>NUCLEOTIDE SEQUENCE</scope>
    <source>
        <strain evidence="1">BM1-24</strain>
    </source>
</reference>
<evidence type="ECO:0000313" key="1">
    <source>
        <dbReference type="EMBL" id="AMK37716.1"/>
    </source>
</evidence>
<proteinExistence type="predicted"/>
<dbReference type="AlphaFoldDB" id="A0A1S5QMF8"/>
<dbReference type="EMBL" id="KT599265">
    <property type="protein sequence ID" value="AMK37716.1"/>
    <property type="molecule type" value="Genomic_DNA"/>
</dbReference>
<name>A0A1S5QMF8_PYROR</name>
<protein>
    <submittedName>
        <fullName evidence="1">Uncharacterized protein</fullName>
    </submittedName>
</protein>
<sequence length="67" mass="8122">MYRSEKILRFICPHLLYFKSRRRYSLSKKSVKDGEFEILLKIIKLTGDKIWSLLEQLRDPEIHATIR</sequence>